<dbReference type="Proteomes" id="UP000249135">
    <property type="component" value="Unassembled WGS sequence"/>
</dbReference>
<dbReference type="Gene3D" id="2.60.450.10">
    <property type="entry name" value="Lipopolysaccharide (LPS) transport protein A like domain"/>
    <property type="match status" value="1"/>
</dbReference>
<dbReference type="Pfam" id="PF06835">
    <property type="entry name" value="LptC"/>
    <property type="match status" value="1"/>
</dbReference>
<dbReference type="GO" id="GO:0030288">
    <property type="term" value="C:outer membrane-bounded periplasmic space"/>
    <property type="evidence" value="ECO:0007669"/>
    <property type="project" value="TreeGrafter"/>
</dbReference>
<accession>A0A2W5PZN8</accession>
<keyword evidence="3 7" id="KW-0812">Transmembrane</keyword>
<keyword evidence="5 7" id="KW-0472">Membrane</keyword>
<dbReference type="AlphaFoldDB" id="A0A2W5PZN8"/>
<dbReference type="GO" id="GO:0005886">
    <property type="term" value="C:plasma membrane"/>
    <property type="evidence" value="ECO:0007669"/>
    <property type="project" value="InterPro"/>
</dbReference>
<gene>
    <name evidence="8" type="primary">lptC</name>
    <name evidence="8" type="ORF">DI563_17965</name>
</gene>
<evidence type="ECO:0000256" key="4">
    <source>
        <dbReference type="ARBA" id="ARBA00022989"/>
    </source>
</evidence>
<evidence type="ECO:0000256" key="3">
    <source>
        <dbReference type="ARBA" id="ARBA00022692"/>
    </source>
</evidence>
<dbReference type="InterPro" id="IPR026265">
    <property type="entry name" value="LptC"/>
</dbReference>
<reference evidence="8 9" key="1">
    <citation type="submission" date="2017-08" db="EMBL/GenBank/DDBJ databases">
        <title>Infants hospitalized years apart are colonized by the same room-sourced microbial strains.</title>
        <authorList>
            <person name="Brooks B."/>
            <person name="Olm M.R."/>
            <person name="Firek B.A."/>
            <person name="Baker R."/>
            <person name="Thomas B.C."/>
            <person name="Morowitz M.J."/>
            <person name="Banfield J.F."/>
        </authorList>
    </citation>
    <scope>NUCLEOTIDE SEQUENCE [LARGE SCALE GENOMIC DNA]</scope>
    <source>
        <strain evidence="8">S2_005_003_R2_41</strain>
    </source>
</reference>
<evidence type="ECO:0000256" key="7">
    <source>
        <dbReference type="SAM" id="Phobius"/>
    </source>
</evidence>
<evidence type="ECO:0000256" key="5">
    <source>
        <dbReference type="ARBA" id="ARBA00023136"/>
    </source>
</evidence>
<keyword evidence="1" id="KW-1003">Cell membrane</keyword>
<name>A0A2W5PZN8_VARPD</name>
<evidence type="ECO:0000313" key="9">
    <source>
        <dbReference type="Proteomes" id="UP000249135"/>
    </source>
</evidence>
<comment type="caution">
    <text evidence="8">The sequence shown here is derived from an EMBL/GenBank/DDBJ whole genome shotgun (WGS) entry which is preliminary data.</text>
</comment>
<feature type="transmembrane region" description="Helical" evidence="7">
    <location>
        <begin position="53"/>
        <end position="71"/>
    </location>
</feature>
<feature type="region of interest" description="Disordered" evidence="6">
    <location>
        <begin position="1"/>
        <end position="39"/>
    </location>
</feature>
<sequence length="249" mass="26876">MSPRPDAAKEARAAGEAEGTPRGAATPADGADARRERPSGWTRLRRGLDRASLYLPIILTGALALGTYWLVRNAPRLAQPTAKQAPTHEPDFFMRGFTVKNFLPDGSLRSELSGKEGRHYPDTDTLEVDQVRVRSISPEGLVTHATADRGLSNGDGSEIQLFGNAVVIRDAAVTANGRAMPRLEFRGDFLHAFVNTEQVKSNKPVTLIRGSDRFTADSMDYDNLSGVANLNGRVRGLLMPSAAVPGGKR</sequence>
<evidence type="ECO:0000256" key="1">
    <source>
        <dbReference type="ARBA" id="ARBA00022475"/>
    </source>
</evidence>
<evidence type="ECO:0000313" key="8">
    <source>
        <dbReference type="EMBL" id="PZQ70862.1"/>
    </source>
</evidence>
<dbReference type="InterPro" id="IPR010664">
    <property type="entry name" value="LipoPS_assembly_LptC-rel"/>
</dbReference>
<protein>
    <submittedName>
        <fullName evidence="8">LPS export ABC transporter periplasmic protein LptC</fullName>
    </submittedName>
</protein>
<organism evidence="8 9">
    <name type="scientific">Variovorax paradoxus</name>
    <dbReference type="NCBI Taxonomy" id="34073"/>
    <lineage>
        <taxon>Bacteria</taxon>
        <taxon>Pseudomonadati</taxon>
        <taxon>Pseudomonadota</taxon>
        <taxon>Betaproteobacteria</taxon>
        <taxon>Burkholderiales</taxon>
        <taxon>Comamonadaceae</taxon>
        <taxon>Variovorax</taxon>
    </lineage>
</organism>
<feature type="compositionally biased region" description="Low complexity" evidence="6">
    <location>
        <begin position="16"/>
        <end position="25"/>
    </location>
</feature>
<evidence type="ECO:0000256" key="2">
    <source>
        <dbReference type="ARBA" id="ARBA00022519"/>
    </source>
</evidence>
<evidence type="ECO:0000256" key="6">
    <source>
        <dbReference type="SAM" id="MobiDB-lite"/>
    </source>
</evidence>
<proteinExistence type="predicted"/>
<keyword evidence="4 7" id="KW-1133">Transmembrane helix</keyword>
<dbReference type="NCBIfam" id="TIGR04409">
    <property type="entry name" value="LptC_YrbK"/>
    <property type="match status" value="1"/>
</dbReference>
<dbReference type="PANTHER" id="PTHR37481:SF1">
    <property type="entry name" value="LIPOPOLYSACCHARIDE EXPORT SYSTEM PROTEIN LPTC"/>
    <property type="match status" value="1"/>
</dbReference>
<feature type="compositionally biased region" description="Basic and acidic residues" evidence="6">
    <location>
        <begin position="1"/>
        <end position="15"/>
    </location>
</feature>
<dbReference type="EMBL" id="QFPP01000255">
    <property type="protein sequence ID" value="PZQ70862.1"/>
    <property type="molecule type" value="Genomic_DNA"/>
</dbReference>
<dbReference type="PANTHER" id="PTHR37481">
    <property type="entry name" value="LIPOPOLYSACCHARIDE EXPORT SYSTEM PROTEIN LPTC"/>
    <property type="match status" value="1"/>
</dbReference>
<keyword evidence="2" id="KW-0997">Cell inner membrane</keyword>
<dbReference type="GO" id="GO:0017089">
    <property type="term" value="F:glycolipid transfer activity"/>
    <property type="evidence" value="ECO:0007669"/>
    <property type="project" value="TreeGrafter"/>
</dbReference>
<dbReference type="InterPro" id="IPR052363">
    <property type="entry name" value="LPS_export_LptC"/>
</dbReference>
<dbReference type="GO" id="GO:0015221">
    <property type="term" value="F:lipopolysaccharide transmembrane transporter activity"/>
    <property type="evidence" value="ECO:0007669"/>
    <property type="project" value="InterPro"/>
</dbReference>